<organism evidence="2 3">
    <name type="scientific">Haemaphysalis longicornis</name>
    <name type="common">Bush tick</name>
    <dbReference type="NCBI Taxonomy" id="44386"/>
    <lineage>
        <taxon>Eukaryota</taxon>
        <taxon>Metazoa</taxon>
        <taxon>Ecdysozoa</taxon>
        <taxon>Arthropoda</taxon>
        <taxon>Chelicerata</taxon>
        <taxon>Arachnida</taxon>
        <taxon>Acari</taxon>
        <taxon>Parasitiformes</taxon>
        <taxon>Ixodida</taxon>
        <taxon>Ixodoidea</taxon>
        <taxon>Ixodidae</taxon>
        <taxon>Haemaphysalinae</taxon>
        <taxon>Haemaphysalis</taxon>
    </lineage>
</organism>
<evidence type="ECO:0000256" key="1">
    <source>
        <dbReference type="SAM" id="MobiDB-lite"/>
    </source>
</evidence>
<dbReference type="Proteomes" id="UP000821853">
    <property type="component" value="Chromosome 8"/>
</dbReference>
<name>A0A9J6GZJ1_HAELO</name>
<feature type="compositionally biased region" description="Basic residues" evidence="1">
    <location>
        <begin position="42"/>
        <end position="54"/>
    </location>
</feature>
<evidence type="ECO:0000313" key="2">
    <source>
        <dbReference type="EMBL" id="KAH9379876.1"/>
    </source>
</evidence>
<protein>
    <submittedName>
        <fullName evidence="2">Uncharacterized protein</fullName>
    </submittedName>
</protein>
<comment type="caution">
    <text evidence="2">The sequence shown here is derived from an EMBL/GenBank/DDBJ whole genome shotgun (WGS) entry which is preliminary data.</text>
</comment>
<keyword evidence="3" id="KW-1185">Reference proteome</keyword>
<sequence>MPSSPTCAAKNEAKEPPKQGAAKQIGDKRPQSGCFACGARSPKGKVPARYKKAAKLGSEQR</sequence>
<proteinExistence type="predicted"/>
<dbReference type="AlphaFoldDB" id="A0A9J6GZJ1"/>
<dbReference type="EMBL" id="JABSTR010000010">
    <property type="protein sequence ID" value="KAH9379876.1"/>
    <property type="molecule type" value="Genomic_DNA"/>
</dbReference>
<feature type="region of interest" description="Disordered" evidence="1">
    <location>
        <begin position="1"/>
        <end position="61"/>
    </location>
</feature>
<evidence type="ECO:0000313" key="3">
    <source>
        <dbReference type="Proteomes" id="UP000821853"/>
    </source>
</evidence>
<gene>
    <name evidence="2" type="ORF">HPB48_022650</name>
</gene>
<accession>A0A9J6GZJ1</accession>
<reference evidence="2 3" key="1">
    <citation type="journal article" date="2020" name="Cell">
        <title>Large-Scale Comparative Analyses of Tick Genomes Elucidate Their Genetic Diversity and Vector Capacities.</title>
        <authorList>
            <consortium name="Tick Genome and Microbiome Consortium (TIGMIC)"/>
            <person name="Jia N."/>
            <person name="Wang J."/>
            <person name="Shi W."/>
            <person name="Du L."/>
            <person name="Sun Y."/>
            <person name="Zhan W."/>
            <person name="Jiang J.F."/>
            <person name="Wang Q."/>
            <person name="Zhang B."/>
            <person name="Ji P."/>
            <person name="Bell-Sakyi L."/>
            <person name="Cui X.M."/>
            <person name="Yuan T.T."/>
            <person name="Jiang B.G."/>
            <person name="Yang W.F."/>
            <person name="Lam T.T."/>
            <person name="Chang Q.C."/>
            <person name="Ding S.J."/>
            <person name="Wang X.J."/>
            <person name="Zhu J.G."/>
            <person name="Ruan X.D."/>
            <person name="Zhao L."/>
            <person name="Wei J.T."/>
            <person name="Ye R.Z."/>
            <person name="Que T.C."/>
            <person name="Du C.H."/>
            <person name="Zhou Y.H."/>
            <person name="Cheng J.X."/>
            <person name="Dai P.F."/>
            <person name="Guo W.B."/>
            <person name="Han X.H."/>
            <person name="Huang E.J."/>
            <person name="Li L.F."/>
            <person name="Wei W."/>
            <person name="Gao Y.C."/>
            <person name="Liu J.Z."/>
            <person name="Shao H.Z."/>
            <person name="Wang X."/>
            <person name="Wang C.C."/>
            <person name="Yang T.C."/>
            <person name="Huo Q.B."/>
            <person name="Li W."/>
            <person name="Chen H.Y."/>
            <person name="Chen S.E."/>
            <person name="Zhou L.G."/>
            <person name="Ni X.B."/>
            <person name="Tian J.H."/>
            <person name="Sheng Y."/>
            <person name="Liu T."/>
            <person name="Pan Y.S."/>
            <person name="Xia L.Y."/>
            <person name="Li J."/>
            <person name="Zhao F."/>
            <person name="Cao W.C."/>
        </authorList>
    </citation>
    <scope>NUCLEOTIDE SEQUENCE [LARGE SCALE GENOMIC DNA]</scope>
    <source>
        <strain evidence="2">HaeL-2018</strain>
    </source>
</reference>
<dbReference type="VEuPathDB" id="VectorBase:HLOH_058707"/>